<evidence type="ECO:0000313" key="2">
    <source>
        <dbReference type="EMBL" id="MDR7083642.1"/>
    </source>
</evidence>
<dbReference type="Proteomes" id="UP001252243">
    <property type="component" value="Unassembled WGS sequence"/>
</dbReference>
<reference evidence="2 3" key="1">
    <citation type="submission" date="2023-07" db="EMBL/GenBank/DDBJ databases">
        <title>Sorghum-associated microbial communities from plants grown in Nebraska, USA.</title>
        <authorList>
            <person name="Schachtman D."/>
        </authorList>
    </citation>
    <scope>NUCLEOTIDE SEQUENCE [LARGE SCALE GENOMIC DNA]</scope>
    <source>
        <strain evidence="2 3">BE167</strain>
    </source>
</reference>
<dbReference type="RefSeq" id="WP_310058717.1">
    <property type="nucleotide sequence ID" value="NZ_JAVDVQ010000012.1"/>
</dbReference>
<gene>
    <name evidence="2" type="ORF">J2X01_002937</name>
</gene>
<keyword evidence="3" id="KW-1185">Reference proteome</keyword>
<evidence type="ECO:0000256" key="1">
    <source>
        <dbReference type="SAM" id="MobiDB-lite"/>
    </source>
</evidence>
<evidence type="ECO:0000313" key="3">
    <source>
        <dbReference type="Proteomes" id="UP001252243"/>
    </source>
</evidence>
<protein>
    <recommendedName>
        <fullName evidence="4">Lipoprotein</fullName>
    </recommendedName>
</protein>
<dbReference type="EMBL" id="JAVDVQ010000012">
    <property type="protein sequence ID" value="MDR7083642.1"/>
    <property type="molecule type" value="Genomic_DNA"/>
</dbReference>
<organism evidence="2 3">
    <name type="scientific">Arthrobacter ginsengisoli</name>
    <dbReference type="NCBI Taxonomy" id="1356565"/>
    <lineage>
        <taxon>Bacteria</taxon>
        <taxon>Bacillati</taxon>
        <taxon>Actinomycetota</taxon>
        <taxon>Actinomycetes</taxon>
        <taxon>Micrococcales</taxon>
        <taxon>Micrococcaceae</taxon>
        <taxon>Arthrobacter</taxon>
    </lineage>
</organism>
<comment type="caution">
    <text evidence="2">The sequence shown here is derived from an EMBL/GenBank/DDBJ whole genome shotgun (WGS) entry which is preliminary data.</text>
</comment>
<evidence type="ECO:0008006" key="4">
    <source>
        <dbReference type="Google" id="ProtNLM"/>
    </source>
</evidence>
<accession>A0ABU1UEP4</accession>
<name>A0ABU1UEP4_9MICC</name>
<feature type="compositionally biased region" description="Low complexity" evidence="1">
    <location>
        <begin position="37"/>
        <end position="70"/>
    </location>
</feature>
<proteinExistence type="predicted"/>
<sequence>MNWPAVSPGTGRLGPAVGIAVSSVLLLTSCGFPASPPAGTAPASQTQGSTTTPSTTTPSATTPASEGPASGWTTFTTTAGELSFDYPAGWTVKDPGGALTGEFVDVLNAEGKPIAGLRTNIVTGAECVDKTAYQVYDSEPMLALAEGGGGDGGVPRYVFESRGEDTDPVATQSTIAAYGITMVPEESGATACPMFHLFLWPPSGAFFGGTYNPENNTTPGDPSLPYLEKAKLYAATPEYQDIRKMITSLRPAGATAGVTAGK</sequence>
<feature type="region of interest" description="Disordered" evidence="1">
    <location>
        <begin position="36"/>
        <end position="74"/>
    </location>
</feature>